<keyword evidence="1" id="KW-1133">Transmembrane helix</keyword>
<feature type="transmembrane region" description="Helical" evidence="1">
    <location>
        <begin position="120"/>
        <end position="140"/>
    </location>
</feature>
<reference evidence="3" key="1">
    <citation type="submission" date="2017-02" db="EMBL/GenBank/DDBJ databases">
        <title>Genome of Microbulbifer agarilyticus GP101.</title>
        <authorList>
            <person name="Jung J."/>
            <person name="Bae S.S."/>
            <person name="Baek K."/>
        </authorList>
    </citation>
    <scope>NUCLEOTIDE SEQUENCE [LARGE SCALE GENOMIC DNA]</scope>
    <source>
        <strain evidence="3">GP101</strain>
    </source>
</reference>
<dbReference type="InterPro" id="IPR003594">
    <property type="entry name" value="HATPase_dom"/>
</dbReference>
<dbReference type="Pfam" id="PF06580">
    <property type="entry name" value="His_kinase"/>
    <property type="match status" value="1"/>
</dbReference>
<dbReference type="PROSITE" id="PS50109">
    <property type="entry name" value="HIS_KIN"/>
    <property type="match status" value="1"/>
</dbReference>
<dbReference type="SUPFAM" id="SSF55874">
    <property type="entry name" value="ATPase domain of HSP90 chaperone/DNA topoisomerase II/histidine kinase"/>
    <property type="match status" value="1"/>
</dbReference>
<feature type="transmembrane region" description="Helical" evidence="1">
    <location>
        <begin position="49"/>
        <end position="73"/>
    </location>
</feature>
<dbReference type="EMBL" id="CP019650">
    <property type="protein sequence ID" value="AQQ68436.1"/>
    <property type="molecule type" value="Genomic_DNA"/>
</dbReference>
<dbReference type="GO" id="GO:0016020">
    <property type="term" value="C:membrane"/>
    <property type="evidence" value="ECO:0007669"/>
    <property type="project" value="InterPro"/>
</dbReference>
<dbReference type="RefSeq" id="WP_077405714.1">
    <property type="nucleotide sequence ID" value="NZ_CP019650.1"/>
</dbReference>
<feature type="transmembrane region" description="Helical" evidence="1">
    <location>
        <begin position="80"/>
        <end position="100"/>
    </location>
</feature>
<feature type="transmembrane region" description="Helical" evidence="1">
    <location>
        <begin position="26"/>
        <end position="43"/>
    </location>
</feature>
<keyword evidence="1" id="KW-0812">Transmembrane</keyword>
<dbReference type="OrthoDB" id="2514702at2"/>
<dbReference type="AlphaFoldDB" id="A0A1Q2M6Y0"/>
<gene>
    <name evidence="3" type="ORF">Mag101_12935</name>
</gene>
<name>A0A1Q2M6Y0_9GAMM</name>
<sequence length="345" mass="38154">MNPILRFLFPGSTHQGLLGEFSFRRAIVPTVLFVVIVGIFYHFSGKGPALGLLVKLWAAFSMAYLLLTSLSLWQGKNPRWYYVLFTASLGVTVGGGLAALVAALEQPGNTISWQLMAREWITGSAFSAFFIFLSLGTSIVRNNEQRKAKQREQVLQAQVRALTAQIEPHFLMNTLANLRYLMRKDVEQAQVMLDHMADFFQGALSRARATKADLGQELDLVKSYLQIMQIRMGNKLQWSINVPTELLSNPFPSLMLQTLVENAVTHGIAPMESTGEVKIMSERRNGNILLTVSDNGVGISQNLESPLGIGLENTRARLNGFFQGRARLAVQSNHSGTTATITVPE</sequence>
<protein>
    <recommendedName>
        <fullName evidence="2">Histidine kinase domain-containing protein</fullName>
    </recommendedName>
</protein>
<dbReference type="InterPro" id="IPR010559">
    <property type="entry name" value="Sig_transdc_His_kin_internal"/>
</dbReference>
<dbReference type="GO" id="GO:0000155">
    <property type="term" value="F:phosphorelay sensor kinase activity"/>
    <property type="evidence" value="ECO:0007669"/>
    <property type="project" value="InterPro"/>
</dbReference>
<dbReference type="PANTHER" id="PTHR34220">
    <property type="entry name" value="SENSOR HISTIDINE KINASE YPDA"/>
    <property type="match status" value="1"/>
</dbReference>
<keyword evidence="4" id="KW-1185">Reference proteome</keyword>
<dbReference type="InterPro" id="IPR050640">
    <property type="entry name" value="Bact_2-comp_sensor_kinase"/>
</dbReference>
<accession>A0A1Q2M6Y0</accession>
<dbReference type="STRING" id="260552.Mag101_12935"/>
<feature type="domain" description="Histidine kinase" evidence="2">
    <location>
        <begin position="255"/>
        <end position="345"/>
    </location>
</feature>
<evidence type="ECO:0000259" key="2">
    <source>
        <dbReference type="PROSITE" id="PS50109"/>
    </source>
</evidence>
<dbReference type="Gene3D" id="3.30.565.10">
    <property type="entry name" value="Histidine kinase-like ATPase, C-terminal domain"/>
    <property type="match status" value="1"/>
</dbReference>
<keyword evidence="1" id="KW-0472">Membrane</keyword>
<evidence type="ECO:0000256" key="1">
    <source>
        <dbReference type="SAM" id="Phobius"/>
    </source>
</evidence>
<dbReference type="Pfam" id="PF02518">
    <property type="entry name" value="HATPase_c"/>
    <property type="match status" value="1"/>
</dbReference>
<dbReference type="KEGG" id="maga:Mag101_12935"/>
<proteinExistence type="predicted"/>
<dbReference type="InterPro" id="IPR036890">
    <property type="entry name" value="HATPase_C_sf"/>
</dbReference>
<evidence type="ECO:0000313" key="3">
    <source>
        <dbReference type="EMBL" id="AQQ68436.1"/>
    </source>
</evidence>
<evidence type="ECO:0000313" key="4">
    <source>
        <dbReference type="Proteomes" id="UP000188219"/>
    </source>
</evidence>
<dbReference type="Proteomes" id="UP000188219">
    <property type="component" value="Chromosome"/>
</dbReference>
<organism evidence="3 4">
    <name type="scientific">Microbulbifer agarilyticus</name>
    <dbReference type="NCBI Taxonomy" id="260552"/>
    <lineage>
        <taxon>Bacteria</taxon>
        <taxon>Pseudomonadati</taxon>
        <taxon>Pseudomonadota</taxon>
        <taxon>Gammaproteobacteria</taxon>
        <taxon>Cellvibrionales</taxon>
        <taxon>Microbulbiferaceae</taxon>
        <taxon>Microbulbifer</taxon>
    </lineage>
</organism>
<dbReference type="PANTHER" id="PTHR34220:SF9">
    <property type="entry name" value="SIGNAL TRANSDUCTION HISTIDINE KINASE INTERNAL REGION DOMAIN-CONTAINING PROTEIN"/>
    <property type="match status" value="1"/>
</dbReference>
<dbReference type="InterPro" id="IPR005467">
    <property type="entry name" value="His_kinase_dom"/>
</dbReference>